<dbReference type="Proteomes" id="UP000006420">
    <property type="component" value="Unassembled WGS sequence"/>
</dbReference>
<dbReference type="AlphaFoldDB" id="F8WXH8"/>
<protein>
    <submittedName>
        <fullName evidence="1">Uncharacterized protein</fullName>
    </submittedName>
</protein>
<comment type="caution">
    <text evidence="1">The sequence shown here is derived from an EMBL/GenBank/DDBJ whole genome shotgun (WGS) entry which is preliminary data.</text>
</comment>
<dbReference type="EMBL" id="ADLW01000002">
    <property type="protein sequence ID" value="EGK04934.1"/>
    <property type="molecule type" value="Genomic_DNA"/>
</dbReference>
<dbReference type="RefSeq" id="WP_006842058.1">
    <property type="nucleotide sequence ID" value="NZ_AQWJ01000001.1"/>
</dbReference>
<evidence type="ECO:0000313" key="1">
    <source>
        <dbReference type="EMBL" id="EGK04934.1"/>
    </source>
</evidence>
<name>F8WXH8_9BACT</name>
<dbReference type="STRING" id="742767.HMPREF9456_00687"/>
<dbReference type="GeneID" id="78081367"/>
<accession>F8WXH8</accession>
<dbReference type="eggNOG" id="ENOG50332VH">
    <property type="taxonomic scope" value="Bacteria"/>
</dbReference>
<sequence length="81" mass="9075">MKDENKANSFIQRIKQKVLEQKPYGNETQHFEAEVSTTLCPNCGAGRAKTDGLTKCVYCGFEFISLELTDGINLKKTDNSK</sequence>
<reference evidence="1 2" key="1">
    <citation type="submission" date="2011-04" db="EMBL/GenBank/DDBJ databases">
        <title>The Genome Sequence of Dysgonomonas mossii DSM 22836.</title>
        <authorList>
            <consortium name="The Broad Institute Genome Sequencing Platform"/>
            <person name="Earl A."/>
            <person name="Ward D."/>
            <person name="Feldgarden M."/>
            <person name="Gevers D."/>
            <person name="Pudlo N."/>
            <person name="Martens E."/>
            <person name="Allen-Vercoe E."/>
            <person name="Young S.K."/>
            <person name="Zeng Q."/>
            <person name="Gargeya S."/>
            <person name="Fitzgerald M."/>
            <person name="Haas B."/>
            <person name="Abouelleil A."/>
            <person name="Alvarado L."/>
            <person name="Arachchi H.M."/>
            <person name="Berlin A."/>
            <person name="Brown A."/>
            <person name="Chapman S.B."/>
            <person name="Chen Z."/>
            <person name="Dunbar C."/>
            <person name="Freedman E."/>
            <person name="Gearin G."/>
            <person name="Gellesch M."/>
            <person name="Goldberg J."/>
            <person name="Griggs A."/>
            <person name="Gujja S."/>
            <person name="Heiman D."/>
            <person name="Howarth C."/>
            <person name="Larson L."/>
            <person name="Lui A."/>
            <person name="MacDonald P.J.P."/>
            <person name="Mehta T."/>
            <person name="Montmayeur A."/>
            <person name="Murphy C."/>
            <person name="Neiman D."/>
            <person name="Pearson M."/>
            <person name="Priest M."/>
            <person name="Roberts A."/>
            <person name="Saif S."/>
            <person name="Shea T."/>
            <person name="Shenoy N."/>
            <person name="Sisk P."/>
            <person name="Stolte C."/>
            <person name="Sykes S."/>
            <person name="Yandava C."/>
            <person name="Wortman J."/>
            <person name="Nusbaum C."/>
            <person name="Birren B."/>
        </authorList>
    </citation>
    <scope>NUCLEOTIDE SEQUENCE [LARGE SCALE GENOMIC DNA]</scope>
    <source>
        <strain evidence="1 2">DSM 22836</strain>
    </source>
</reference>
<dbReference type="OrthoDB" id="1149873at2"/>
<organism evidence="1 2">
    <name type="scientific">Dysgonomonas mossii DSM 22836</name>
    <dbReference type="NCBI Taxonomy" id="742767"/>
    <lineage>
        <taxon>Bacteria</taxon>
        <taxon>Pseudomonadati</taxon>
        <taxon>Bacteroidota</taxon>
        <taxon>Bacteroidia</taxon>
        <taxon>Bacteroidales</taxon>
        <taxon>Dysgonomonadaceae</taxon>
        <taxon>Dysgonomonas</taxon>
    </lineage>
</organism>
<keyword evidence="2" id="KW-1185">Reference proteome</keyword>
<evidence type="ECO:0000313" key="2">
    <source>
        <dbReference type="Proteomes" id="UP000006420"/>
    </source>
</evidence>
<gene>
    <name evidence="1" type="ORF">HMPREF9456_00687</name>
</gene>
<proteinExistence type="predicted"/>
<dbReference type="HOGENOM" id="CLU_193664_0_0_10"/>